<gene>
    <name evidence="1" type="ORF">Q73A0000_06630</name>
</gene>
<evidence type="ECO:0008006" key="3">
    <source>
        <dbReference type="Google" id="ProtNLM"/>
    </source>
</evidence>
<dbReference type="EMBL" id="CP040442">
    <property type="protein sequence ID" value="QOW10061.1"/>
    <property type="molecule type" value="Genomic_DNA"/>
</dbReference>
<proteinExistence type="predicted"/>
<dbReference type="Proteomes" id="UP000594195">
    <property type="component" value="Chromosome"/>
</dbReference>
<evidence type="ECO:0000313" key="2">
    <source>
        <dbReference type="Proteomes" id="UP000594195"/>
    </source>
</evidence>
<dbReference type="RefSeq" id="WP_208458812.1">
    <property type="nucleotide sequence ID" value="NZ_CP040442.1"/>
</dbReference>
<organism evidence="1 2">
    <name type="scientific">Kaistella flava</name>
    <name type="common">ex Peng et al. 2021</name>
    <dbReference type="NCBI Taxonomy" id="2038776"/>
    <lineage>
        <taxon>Bacteria</taxon>
        <taxon>Pseudomonadati</taxon>
        <taxon>Bacteroidota</taxon>
        <taxon>Flavobacteriia</taxon>
        <taxon>Flavobacteriales</taxon>
        <taxon>Weeksellaceae</taxon>
        <taxon>Chryseobacterium group</taxon>
        <taxon>Kaistella</taxon>
    </lineage>
</organism>
<name>A0A7M2Y7D1_9FLAO</name>
<reference evidence="1 2" key="1">
    <citation type="submission" date="2019-05" db="EMBL/GenBank/DDBJ databases">
        <title>Chryseobacterium sp. isolated from King George Island, maritime Antarctica.</title>
        <authorList>
            <person name="Peng X."/>
        </authorList>
    </citation>
    <scope>NUCLEOTIDE SEQUENCE [LARGE SCALE GENOMIC DNA]</scope>
    <source>
        <strain evidence="1 2">7-3A</strain>
    </source>
</reference>
<protein>
    <recommendedName>
        <fullName evidence="3">Lipocalin-like domain-containing protein</fullName>
    </recommendedName>
</protein>
<sequence length="110" mass="12211">MTVSCQRIIDQKIFDEELSNYTSPYQGSWYGDYTGTSSGSLKITVYKAGNIEVVRTQHNYSETFFGQVYDNGVINNAVSNSGFSLTGNLNTVSGIWKISSESGTWTIKKQ</sequence>
<keyword evidence="2" id="KW-1185">Reference proteome</keyword>
<dbReference type="KEGG" id="kfa:Q73A0000_06630"/>
<accession>A0A7M2Y7D1</accession>
<dbReference type="AlphaFoldDB" id="A0A7M2Y7D1"/>
<evidence type="ECO:0000313" key="1">
    <source>
        <dbReference type="EMBL" id="QOW10061.1"/>
    </source>
</evidence>